<protein>
    <submittedName>
        <fullName evidence="1">Uncharacterized protein</fullName>
    </submittedName>
</protein>
<dbReference type="Proteomes" id="UP000054279">
    <property type="component" value="Unassembled WGS sequence"/>
</dbReference>
<proteinExistence type="predicted"/>
<dbReference type="EMBL" id="KN837128">
    <property type="protein sequence ID" value="KIJ42648.1"/>
    <property type="molecule type" value="Genomic_DNA"/>
</dbReference>
<name>A0A0C9UHT5_SPHS4</name>
<evidence type="ECO:0000313" key="2">
    <source>
        <dbReference type="Proteomes" id="UP000054279"/>
    </source>
</evidence>
<reference evidence="1 2" key="1">
    <citation type="submission" date="2014-06" db="EMBL/GenBank/DDBJ databases">
        <title>Evolutionary Origins and Diversification of the Mycorrhizal Mutualists.</title>
        <authorList>
            <consortium name="DOE Joint Genome Institute"/>
            <consortium name="Mycorrhizal Genomics Consortium"/>
            <person name="Kohler A."/>
            <person name="Kuo A."/>
            <person name="Nagy L.G."/>
            <person name="Floudas D."/>
            <person name="Copeland A."/>
            <person name="Barry K.W."/>
            <person name="Cichocki N."/>
            <person name="Veneault-Fourrey C."/>
            <person name="LaButti K."/>
            <person name="Lindquist E.A."/>
            <person name="Lipzen A."/>
            <person name="Lundell T."/>
            <person name="Morin E."/>
            <person name="Murat C."/>
            <person name="Riley R."/>
            <person name="Ohm R."/>
            <person name="Sun H."/>
            <person name="Tunlid A."/>
            <person name="Henrissat B."/>
            <person name="Grigoriev I.V."/>
            <person name="Hibbett D.S."/>
            <person name="Martin F."/>
        </authorList>
    </citation>
    <scope>NUCLEOTIDE SEQUENCE [LARGE SCALE GENOMIC DNA]</scope>
    <source>
        <strain evidence="1 2">SS14</strain>
    </source>
</reference>
<gene>
    <name evidence="1" type="ORF">M422DRAFT_254091</name>
</gene>
<accession>A0A0C9UHT5</accession>
<organism evidence="1 2">
    <name type="scientific">Sphaerobolus stellatus (strain SS14)</name>
    <dbReference type="NCBI Taxonomy" id="990650"/>
    <lineage>
        <taxon>Eukaryota</taxon>
        <taxon>Fungi</taxon>
        <taxon>Dikarya</taxon>
        <taxon>Basidiomycota</taxon>
        <taxon>Agaricomycotina</taxon>
        <taxon>Agaricomycetes</taxon>
        <taxon>Phallomycetidae</taxon>
        <taxon>Geastrales</taxon>
        <taxon>Sphaerobolaceae</taxon>
        <taxon>Sphaerobolus</taxon>
    </lineage>
</organism>
<keyword evidence="2" id="KW-1185">Reference proteome</keyword>
<dbReference type="HOGENOM" id="CLU_1416010_0_0_1"/>
<evidence type="ECO:0000313" key="1">
    <source>
        <dbReference type="EMBL" id="KIJ42648.1"/>
    </source>
</evidence>
<dbReference type="AlphaFoldDB" id="A0A0C9UHT5"/>
<sequence>MGWGILSGNIVWGSAGEGGAVVRKLGVGEDAAHHLRSNATTTINTKRRRRNTAIIPVGLLCQCCSCFFHLVSFVKSGSLSSSSSIDNALHNATDDALHINTTTLTTQTVNTIAPAPSQMKQPPAPHHTQATIHAILYGLLSAQAQQVSTAAQNQGQGQALNAASQAQSQAQQQRQVYAAHYAVYASNHASER</sequence>